<dbReference type="Gene3D" id="3.40.250.10">
    <property type="entry name" value="Rhodanese-like domain"/>
    <property type="match status" value="2"/>
</dbReference>
<dbReference type="InterPro" id="IPR001763">
    <property type="entry name" value="Rhodanese-like_dom"/>
</dbReference>
<dbReference type="GO" id="GO:0004792">
    <property type="term" value="F:thiosulfate-cyanide sulfurtransferase activity"/>
    <property type="evidence" value="ECO:0007669"/>
    <property type="project" value="TreeGrafter"/>
</dbReference>
<dbReference type="CDD" id="cd01449">
    <property type="entry name" value="TST_Repeat_2"/>
    <property type="match status" value="1"/>
</dbReference>
<keyword evidence="2" id="KW-0677">Repeat</keyword>
<evidence type="ECO:0000259" key="3">
    <source>
        <dbReference type="PROSITE" id="PS50206"/>
    </source>
</evidence>
<dbReference type="SMART" id="SM00450">
    <property type="entry name" value="RHOD"/>
    <property type="match status" value="2"/>
</dbReference>
<dbReference type="AlphaFoldDB" id="A0A149U0P9"/>
<evidence type="ECO:0000256" key="2">
    <source>
        <dbReference type="ARBA" id="ARBA00022737"/>
    </source>
</evidence>
<dbReference type="InterPro" id="IPR036873">
    <property type="entry name" value="Rhodanese-like_dom_sf"/>
</dbReference>
<dbReference type="PROSITE" id="PS50206">
    <property type="entry name" value="RHODANESE_3"/>
    <property type="match status" value="2"/>
</dbReference>
<name>A0A149U0P9_9PROT</name>
<dbReference type="PATRIC" id="fig|446692.4.peg.801"/>
<evidence type="ECO:0000256" key="1">
    <source>
        <dbReference type="ARBA" id="ARBA00022679"/>
    </source>
</evidence>
<comment type="caution">
    <text evidence="4">The sequence shown here is derived from an EMBL/GenBank/DDBJ whole genome shotgun (WGS) entry which is preliminary data.</text>
</comment>
<evidence type="ECO:0000313" key="4">
    <source>
        <dbReference type="EMBL" id="KXV59044.1"/>
    </source>
</evidence>
<gene>
    <name evidence="4" type="ORF">AD948_10065</name>
</gene>
<protein>
    <submittedName>
        <fullName evidence="4">Thiosulfate sulfurtransferase</fullName>
    </submittedName>
</protein>
<organism evidence="4 5">
    <name type="scientific">Acetobacter senegalensis</name>
    <dbReference type="NCBI Taxonomy" id="446692"/>
    <lineage>
        <taxon>Bacteria</taxon>
        <taxon>Pseudomonadati</taxon>
        <taxon>Pseudomonadota</taxon>
        <taxon>Alphaproteobacteria</taxon>
        <taxon>Acetobacterales</taxon>
        <taxon>Acetobacteraceae</taxon>
        <taxon>Acetobacter</taxon>
    </lineage>
</organism>
<feature type="domain" description="Rhodanese" evidence="3">
    <location>
        <begin position="23"/>
        <end position="133"/>
    </location>
</feature>
<proteinExistence type="predicted"/>
<reference evidence="4 5" key="1">
    <citation type="submission" date="2015-06" db="EMBL/GenBank/DDBJ databases">
        <title>Improved classification and identification of acetic acid bacteria using matrix-assisted laser desorption/ionization time-of-flight mass spectrometry; Gluconobacter nephelii and Gluconobacter uchimurae are later heterotypic synonyms of Gluconobacter japonicus and Gluconobacter oxydans, respectively.</title>
        <authorList>
            <person name="Li L."/>
            <person name="Cleenwerck I."/>
            <person name="De Vuyst L."/>
            <person name="Vandamme P."/>
        </authorList>
    </citation>
    <scope>NUCLEOTIDE SEQUENCE [LARGE SCALE GENOMIC DNA]</scope>
    <source>
        <strain evidence="4 5">LMG 23690</strain>
    </source>
</reference>
<keyword evidence="1 4" id="KW-0808">Transferase</keyword>
<dbReference type="Pfam" id="PF00581">
    <property type="entry name" value="Rhodanese"/>
    <property type="match status" value="2"/>
</dbReference>
<dbReference type="EMBL" id="LHZU01000133">
    <property type="protein sequence ID" value="KXV59044.1"/>
    <property type="molecule type" value="Genomic_DNA"/>
</dbReference>
<accession>A0A149U0P9</accession>
<feature type="domain" description="Rhodanese" evidence="3">
    <location>
        <begin position="164"/>
        <end position="278"/>
    </location>
</feature>
<dbReference type="PANTHER" id="PTHR11364:SF27">
    <property type="entry name" value="SULFURTRANSFERASE"/>
    <property type="match status" value="1"/>
</dbReference>
<sequence length="281" mass="31085">MMFPLLSVKELYETLPTGELRIFDATALLPGDTFNPYARFEQAHIPGSRYFDGDEFSDPESTQPHTVPTPARFGKLFGHLGVKNTDRVVFYDQGNIASACRAWWLARLFGHEFAYVLDGGLPEWQRHDLPVEQGPAKPVSAETYQPRPHYERLKGLGDMLEYVQTDTPRILDARSADRFYGHVPEPRPGLASGHMPGALNIPFKRMLDDKGCFLPPQTLRQIFLEAGIPEDQAAVTTCGSGMTASVLNVGLCRAGFPDSALYDGSWAEWGATPDAPVTKDA</sequence>
<evidence type="ECO:0000313" key="5">
    <source>
        <dbReference type="Proteomes" id="UP000075360"/>
    </source>
</evidence>
<dbReference type="InterPro" id="IPR045078">
    <property type="entry name" value="TST/MPST-like"/>
</dbReference>
<dbReference type="PANTHER" id="PTHR11364">
    <property type="entry name" value="THIOSULFATE SULFERTANSFERASE"/>
    <property type="match status" value="1"/>
</dbReference>
<dbReference type="Proteomes" id="UP000075360">
    <property type="component" value="Unassembled WGS sequence"/>
</dbReference>
<dbReference type="SUPFAM" id="SSF52821">
    <property type="entry name" value="Rhodanese/Cell cycle control phosphatase"/>
    <property type="match status" value="2"/>
</dbReference>
<dbReference type="CDD" id="cd01448">
    <property type="entry name" value="TST_Repeat_1"/>
    <property type="match status" value="1"/>
</dbReference>
<dbReference type="FunFam" id="3.40.250.10:FF:000001">
    <property type="entry name" value="Sulfurtransferase"/>
    <property type="match status" value="1"/>
</dbReference>